<dbReference type="Gene3D" id="3.30.1460.30">
    <property type="entry name" value="YgaC/TfoX-N like chaperone"/>
    <property type="match status" value="1"/>
</dbReference>
<dbReference type="SUPFAM" id="SSF159894">
    <property type="entry name" value="YgaC/TfoX-N like"/>
    <property type="match status" value="1"/>
</dbReference>
<dbReference type="EMBL" id="JASAYQ010000002">
    <property type="protein sequence ID" value="MDP8172129.1"/>
    <property type="molecule type" value="Genomic_DNA"/>
</dbReference>
<dbReference type="InterPro" id="IPR047525">
    <property type="entry name" value="TfoX-like"/>
</dbReference>
<reference evidence="3" key="1">
    <citation type="journal article" date="2023" name="Front. Microbiol.">
        <title>Phylogeography and host specificity of Pasteurellaceae pathogenic to sea-farmed fish in the north-east Atlantic.</title>
        <authorList>
            <person name="Gulla S."/>
            <person name="Colquhoun D.J."/>
            <person name="Olsen A.B."/>
            <person name="Spilsberg B."/>
            <person name="Lagesen K."/>
            <person name="Aakesson C.P."/>
            <person name="Strom S."/>
            <person name="Manji F."/>
            <person name="Birkbeck T.H."/>
            <person name="Nilsen H.K."/>
        </authorList>
    </citation>
    <scope>NUCLEOTIDE SEQUENCE</scope>
    <source>
        <strain evidence="3">98B1</strain>
        <strain evidence="2">TW16_20</strain>
    </source>
</reference>
<evidence type="ECO:0000313" key="4">
    <source>
        <dbReference type="Proteomes" id="UP001231736"/>
    </source>
</evidence>
<protein>
    <submittedName>
        <fullName evidence="3">TfoX/Sxy family DNA transformation protein</fullName>
    </submittedName>
</protein>
<dbReference type="AlphaFoldDB" id="A0AAJ6NDY8"/>
<accession>A0AAJ6NDY8</accession>
<organism evidence="3 4">
    <name type="scientific">Phocoenobacter skyensis</name>
    <dbReference type="NCBI Taxonomy" id="97481"/>
    <lineage>
        <taxon>Bacteria</taxon>
        <taxon>Pseudomonadati</taxon>
        <taxon>Pseudomonadota</taxon>
        <taxon>Gammaproteobacteria</taxon>
        <taxon>Pasteurellales</taxon>
        <taxon>Pasteurellaceae</taxon>
        <taxon>Phocoenobacter</taxon>
    </lineage>
</organism>
<dbReference type="Proteomes" id="UP001236239">
    <property type="component" value="Unassembled WGS sequence"/>
</dbReference>
<sequence>MNKVQNNTIKIRGFLKPFVGSLIVKTYFSYYGLFKDDTMFGLYKNNQFFLKIPNNFSKKDNLSNFLDLHSVLMGDFYLFPEDKWEQLSQNNNWLLTLVEELNLAKQNVEPKLIRHLPNMNINLERLLYRNGVKTVHQLYKLGAVKVFVRLIEKGIDVAETLLFKLYGALNNQLVYTLDHKQKATLLKKADSELYDVGLRKRFTI</sequence>
<dbReference type="RefSeq" id="WP_306373881.1">
    <property type="nucleotide sequence ID" value="NZ_JASAYK010000002.1"/>
</dbReference>
<evidence type="ECO:0000259" key="1">
    <source>
        <dbReference type="Pfam" id="PF04994"/>
    </source>
</evidence>
<dbReference type="PANTHER" id="PTHR36121">
    <property type="entry name" value="PROTEIN SXY"/>
    <property type="match status" value="1"/>
</dbReference>
<dbReference type="PANTHER" id="PTHR36121:SF1">
    <property type="entry name" value="PROTEIN SXY"/>
    <property type="match status" value="1"/>
</dbReference>
<dbReference type="Pfam" id="PF04994">
    <property type="entry name" value="TfoX_C"/>
    <property type="match status" value="1"/>
</dbReference>
<dbReference type="Proteomes" id="UP001231736">
    <property type="component" value="Unassembled WGS sequence"/>
</dbReference>
<dbReference type="EMBL" id="JASAYT010000017">
    <property type="protein sequence ID" value="MDP8175066.1"/>
    <property type="molecule type" value="Genomic_DNA"/>
</dbReference>
<dbReference type="InterPro" id="IPR007077">
    <property type="entry name" value="TfoX_C"/>
</dbReference>
<gene>
    <name evidence="2" type="ORF">QJU93_02010</name>
    <name evidence="3" type="ORF">QJU97_06325</name>
</gene>
<comment type="caution">
    <text evidence="3">The sequence shown here is derived from an EMBL/GenBank/DDBJ whole genome shotgun (WGS) entry which is preliminary data.</text>
</comment>
<evidence type="ECO:0000313" key="2">
    <source>
        <dbReference type="EMBL" id="MDP8172129.1"/>
    </source>
</evidence>
<dbReference type="Gene3D" id="1.10.150.20">
    <property type="entry name" value="5' to 3' exonuclease, C-terminal subdomain"/>
    <property type="match status" value="1"/>
</dbReference>
<name>A0AAJ6NDY8_9PAST</name>
<evidence type="ECO:0000313" key="3">
    <source>
        <dbReference type="EMBL" id="MDP8175066.1"/>
    </source>
</evidence>
<feature type="domain" description="TfoX C-terminal" evidence="1">
    <location>
        <begin position="113"/>
        <end position="188"/>
    </location>
</feature>
<proteinExistence type="predicted"/>